<evidence type="ECO:0000259" key="1">
    <source>
        <dbReference type="Pfam" id="PF01431"/>
    </source>
</evidence>
<dbReference type="SUPFAM" id="SSF55486">
    <property type="entry name" value="Metalloproteases ('zincins'), catalytic domain"/>
    <property type="match status" value="1"/>
</dbReference>
<feature type="domain" description="Peptidase M13 C-terminal" evidence="1">
    <location>
        <begin position="47"/>
        <end position="118"/>
    </location>
</feature>
<comment type="caution">
    <text evidence="2">The sequence shown here is derived from an EMBL/GenBank/DDBJ whole genome shotgun (WGS) entry which is preliminary data.</text>
</comment>
<dbReference type="AlphaFoldDB" id="A0A9J6CWE0"/>
<dbReference type="PROSITE" id="PS51885">
    <property type="entry name" value="NEPRILYSIN"/>
    <property type="match status" value="1"/>
</dbReference>
<dbReference type="GO" id="GO:0005886">
    <property type="term" value="C:plasma membrane"/>
    <property type="evidence" value="ECO:0007669"/>
    <property type="project" value="TreeGrafter"/>
</dbReference>
<reference evidence="2" key="1">
    <citation type="journal article" date="2020" name="Cell">
        <title>Large-Scale Comparative Analyses of Tick Genomes Elucidate Their Genetic Diversity and Vector Capacities.</title>
        <authorList>
            <consortium name="Tick Genome and Microbiome Consortium (TIGMIC)"/>
            <person name="Jia N."/>
            <person name="Wang J."/>
            <person name="Shi W."/>
            <person name="Du L."/>
            <person name="Sun Y."/>
            <person name="Zhan W."/>
            <person name="Jiang J.F."/>
            <person name="Wang Q."/>
            <person name="Zhang B."/>
            <person name="Ji P."/>
            <person name="Bell-Sakyi L."/>
            <person name="Cui X.M."/>
            <person name="Yuan T.T."/>
            <person name="Jiang B.G."/>
            <person name="Yang W.F."/>
            <person name="Lam T.T."/>
            <person name="Chang Q.C."/>
            <person name="Ding S.J."/>
            <person name="Wang X.J."/>
            <person name="Zhu J.G."/>
            <person name="Ruan X.D."/>
            <person name="Zhao L."/>
            <person name="Wei J.T."/>
            <person name="Ye R.Z."/>
            <person name="Que T.C."/>
            <person name="Du C.H."/>
            <person name="Zhou Y.H."/>
            <person name="Cheng J.X."/>
            <person name="Dai P.F."/>
            <person name="Guo W.B."/>
            <person name="Han X.H."/>
            <person name="Huang E.J."/>
            <person name="Li L.F."/>
            <person name="Wei W."/>
            <person name="Gao Y.C."/>
            <person name="Liu J.Z."/>
            <person name="Shao H.Z."/>
            <person name="Wang X."/>
            <person name="Wang C.C."/>
            <person name="Yang T.C."/>
            <person name="Huo Q.B."/>
            <person name="Li W."/>
            <person name="Chen H.Y."/>
            <person name="Chen S.E."/>
            <person name="Zhou L.G."/>
            <person name="Ni X.B."/>
            <person name="Tian J.H."/>
            <person name="Sheng Y."/>
            <person name="Liu T."/>
            <person name="Pan Y.S."/>
            <person name="Xia L.Y."/>
            <person name="Li J."/>
            <person name="Zhao F."/>
            <person name="Cao W.C."/>
        </authorList>
    </citation>
    <scope>NUCLEOTIDE SEQUENCE</scope>
    <source>
        <strain evidence="2">Rmic-2018</strain>
    </source>
</reference>
<dbReference type="InterPro" id="IPR000718">
    <property type="entry name" value="Peptidase_M13"/>
</dbReference>
<dbReference type="InterPro" id="IPR018497">
    <property type="entry name" value="Peptidase_M13_C"/>
</dbReference>
<protein>
    <recommendedName>
        <fullName evidence="1">Peptidase M13 C-terminal domain-containing protein</fullName>
    </recommendedName>
</protein>
<accession>A0A9J6CWE0</accession>
<proteinExistence type="predicted"/>
<keyword evidence="3" id="KW-1185">Reference proteome</keyword>
<dbReference type="EMBL" id="JABSTU010005457">
    <property type="protein sequence ID" value="KAH7942691.1"/>
    <property type="molecule type" value="Genomic_DNA"/>
</dbReference>
<dbReference type="PANTHER" id="PTHR11733">
    <property type="entry name" value="ZINC METALLOPROTEASE FAMILY M13 NEPRILYSIN-RELATED"/>
    <property type="match status" value="1"/>
</dbReference>
<dbReference type="GO" id="GO:0004222">
    <property type="term" value="F:metalloendopeptidase activity"/>
    <property type="evidence" value="ECO:0007669"/>
    <property type="project" value="InterPro"/>
</dbReference>
<dbReference type="InterPro" id="IPR024079">
    <property type="entry name" value="MetalloPept_cat_dom_sf"/>
</dbReference>
<sequence>MMMLNLFAAICKHSEAKVEPLEGLGERGRPGGNNARLCGVFFATPKYKDVKLAGFDMSPDRLFFVSDCTKWCTQSATARSPYAPMRSRCIVPLMNMPEFSSVFGCAAGAPMNPVKKCTFW</sequence>
<dbReference type="PANTHER" id="PTHR11733:SF241">
    <property type="entry name" value="GH26575P-RELATED"/>
    <property type="match status" value="1"/>
</dbReference>
<dbReference type="Gene3D" id="3.40.390.10">
    <property type="entry name" value="Collagenase (Catalytic Domain)"/>
    <property type="match status" value="1"/>
</dbReference>
<gene>
    <name evidence="2" type="ORF">HPB51_028628</name>
</gene>
<reference evidence="2" key="2">
    <citation type="submission" date="2021-09" db="EMBL/GenBank/DDBJ databases">
        <authorList>
            <person name="Jia N."/>
            <person name="Wang J."/>
            <person name="Shi W."/>
            <person name="Du L."/>
            <person name="Sun Y."/>
            <person name="Zhan W."/>
            <person name="Jiang J."/>
            <person name="Wang Q."/>
            <person name="Zhang B."/>
            <person name="Ji P."/>
            <person name="Sakyi L.B."/>
            <person name="Cui X."/>
            <person name="Yuan T."/>
            <person name="Jiang B."/>
            <person name="Yang W."/>
            <person name="Lam T.T.-Y."/>
            <person name="Chang Q."/>
            <person name="Ding S."/>
            <person name="Wang X."/>
            <person name="Zhu J."/>
            <person name="Ruan X."/>
            <person name="Zhao L."/>
            <person name="Wei J."/>
            <person name="Que T."/>
            <person name="Du C."/>
            <person name="Cheng J."/>
            <person name="Dai P."/>
            <person name="Han X."/>
            <person name="Huang E."/>
            <person name="Gao Y."/>
            <person name="Liu J."/>
            <person name="Shao H."/>
            <person name="Ye R."/>
            <person name="Li L."/>
            <person name="Wei W."/>
            <person name="Wang X."/>
            <person name="Wang C."/>
            <person name="Huo Q."/>
            <person name="Li W."/>
            <person name="Guo W."/>
            <person name="Chen H."/>
            <person name="Chen S."/>
            <person name="Zhou L."/>
            <person name="Zhou L."/>
            <person name="Ni X."/>
            <person name="Tian J."/>
            <person name="Zhou Y."/>
            <person name="Sheng Y."/>
            <person name="Liu T."/>
            <person name="Pan Y."/>
            <person name="Xia L."/>
            <person name="Li J."/>
            <person name="Zhao F."/>
            <person name="Cao W."/>
        </authorList>
    </citation>
    <scope>NUCLEOTIDE SEQUENCE</scope>
    <source>
        <strain evidence="2">Rmic-2018</strain>
        <tissue evidence="2">Larvae</tissue>
    </source>
</reference>
<organism evidence="2 3">
    <name type="scientific">Rhipicephalus microplus</name>
    <name type="common">Cattle tick</name>
    <name type="synonym">Boophilus microplus</name>
    <dbReference type="NCBI Taxonomy" id="6941"/>
    <lineage>
        <taxon>Eukaryota</taxon>
        <taxon>Metazoa</taxon>
        <taxon>Ecdysozoa</taxon>
        <taxon>Arthropoda</taxon>
        <taxon>Chelicerata</taxon>
        <taxon>Arachnida</taxon>
        <taxon>Acari</taxon>
        <taxon>Parasitiformes</taxon>
        <taxon>Ixodida</taxon>
        <taxon>Ixodoidea</taxon>
        <taxon>Ixodidae</taxon>
        <taxon>Rhipicephalinae</taxon>
        <taxon>Rhipicephalus</taxon>
        <taxon>Boophilus</taxon>
    </lineage>
</organism>
<dbReference type="GO" id="GO:0016485">
    <property type="term" value="P:protein processing"/>
    <property type="evidence" value="ECO:0007669"/>
    <property type="project" value="TreeGrafter"/>
</dbReference>
<evidence type="ECO:0000313" key="3">
    <source>
        <dbReference type="Proteomes" id="UP000821866"/>
    </source>
</evidence>
<dbReference type="Proteomes" id="UP000821866">
    <property type="component" value="Unassembled WGS sequence"/>
</dbReference>
<dbReference type="Pfam" id="PF01431">
    <property type="entry name" value="Peptidase_M13"/>
    <property type="match status" value="1"/>
</dbReference>
<name>A0A9J6CWE0_RHIMP</name>
<evidence type="ECO:0000313" key="2">
    <source>
        <dbReference type="EMBL" id="KAH7942691.1"/>
    </source>
</evidence>